<sequence>MSGSLSVVAFEGELNSIVREFLDFGGFDKTFQTFDAELQQKGKPLASPDVKSLSDQKLLAAQNEMMQLFHKGKRKVFFNMWEENLPITLRDGDSVAQKLEFYLNIYFAIYPIKFAKGQTEAEKNMAEFKQFLETRGATLSQTTEFLPFYALPFVPNAKSHPSYKELFTDSWIKDLEVRLEKFLTLALKSTPQPRLFDLYVSFAICHAPYARNNTEQ</sequence>
<name>A0AAE0VRD1_9BIVA</name>
<accession>A0AAE0VRD1</accession>
<dbReference type="Proteomes" id="UP001195483">
    <property type="component" value="Unassembled WGS sequence"/>
</dbReference>
<dbReference type="GO" id="GO:0060271">
    <property type="term" value="P:cilium assembly"/>
    <property type="evidence" value="ECO:0007669"/>
    <property type="project" value="InterPro"/>
</dbReference>
<dbReference type="Pfam" id="PF23138">
    <property type="entry name" value="CTLH_Armc9"/>
    <property type="match status" value="1"/>
</dbReference>
<dbReference type="InterPro" id="IPR056327">
    <property type="entry name" value="ARMC9_CTLH-like_dom"/>
</dbReference>
<comment type="caution">
    <text evidence="2">The sequence shown here is derived from an EMBL/GenBank/DDBJ whole genome shotgun (WGS) entry which is preliminary data.</text>
</comment>
<dbReference type="EMBL" id="JAEAOA010001216">
    <property type="protein sequence ID" value="KAK3586337.1"/>
    <property type="molecule type" value="Genomic_DNA"/>
</dbReference>
<dbReference type="InterPro" id="IPR006594">
    <property type="entry name" value="LisH"/>
</dbReference>
<organism evidence="2 3">
    <name type="scientific">Potamilus streckersoni</name>
    <dbReference type="NCBI Taxonomy" id="2493646"/>
    <lineage>
        <taxon>Eukaryota</taxon>
        <taxon>Metazoa</taxon>
        <taxon>Spiralia</taxon>
        <taxon>Lophotrochozoa</taxon>
        <taxon>Mollusca</taxon>
        <taxon>Bivalvia</taxon>
        <taxon>Autobranchia</taxon>
        <taxon>Heteroconchia</taxon>
        <taxon>Palaeoheterodonta</taxon>
        <taxon>Unionida</taxon>
        <taxon>Unionoidea</taxon>
        <taxon>Unionidae</taxon>
        <taxon>Ambleminae</taxon>
        <taxon>Lampsilini</taxon>
        <taxon>Potamilus</taxon>
    </lineage>
</organism>
<dbReference type="InterPro" id="IPR048957">
    <property type="entry name" value="ARMC9_LisH"/>
</dbReference>
<reference evidence="2" key="2">
    <citation type="journal article" date="2021" name="Genome Biol. Evol.">
        <title>Developing a high-quality reference genome for a parasitic bivalve with doubly uniparental inheritance (Bivalvia: Unionida).</title>
        <authorList>
            <person name="Smith C.H."/>
        </authorList>
    </citation>
    <scope>NUCLEOTIDE SEQUENCE</scope>
    <source>
        <strain evidence="2">CHS0354</strain>
        <tissue evidence="2">Mantle</tissue>
    </source>
</reference>
<dbReference type="PANTHER" id="PTHR14881:SF4">
    <property type="entry name" value="LISH DOMAIN-CONTAINING PROTEIN ARMC9"/>
    <property type="match status" value="1"/>
</dbReference>
<dbReference type="GO" id="GO:0005814">
    <property type="term" value="C:centriole"/>
    <property type="evidence" value="ECO:0007669"/>
    <property type="project" value="TreeGrafter"/>
</dbReference>
<evidence type="ECO:0000259" key="1">
    <source>
        <dbReference type="Pfam" id="PF23138"/>
    </source>
</evidence>
<dbReference type="Pfam" id="PF21051">
    <property type="entry name" value="ARMC9_LisH"/>
    <property type="match status" value="1"/>
</dbReference>
<dbReference type="PANTHER" id="PTHR14881">
    <property type="entry name" value="LISH DOMAIN-CONTAINING PROTEIN ARMC9"/>
    <property type="match status" value="1"/>
</dbReference>
<dbReference type="PROSITE" id="PS50896">
    <property type="entry name" value="LISH"/>
    <property type="match status" value="1"/>
</dbReference>
<evidence type="ECO:0000313" key="3">
    <source>
        <dbReference type="Proteomes" id="UP001195483"/>
    </source>
</evidence>
<dbReference type="AlphaFoldDB" id="A0AAE0VRD1"/>
<reference evidence="2" key="3">
    <citation type="submission" date="2023-05" db="EMBL/GenBank/DDBJ databases">
        <authorList>
            <person name="Smith C.H."/>
        </authorList>
    </citation>
    <scope>NUCLEOTIDE SEQUENCE</scope>
    <source>
        <strain evidence="2">CHS0354</strain>
        <tissue evidence="2">Mantle</tissue>
    </source>
</reference>
<evidence type="ECO:0000313" key="2">
    <source>
        <dbReference type="EMBL" id="KAK3586337.1"/>
    </source>
</evidence>
<feature type="domain" description="ARMC9 CTLH-like" evidence="1">
    <location>
        <begin position="61"/>
        <end position="188"/>
    </location>
</feature>
<proteinExistence type="predicted"/>
<dbReference type="GO" id="GO:0097542">
    <property type="term" value="C:ciliary tip"/>
    <property type="evidence" value="ECO:0007669"/>
    <property type="project" value="TreeGrafter"/>
</dbReference>
<reference evidence="2" key="1">
    <citation type="journal article" date="2021" name="Genome Biol. Evol.">
        <title>A High-Quality Reference Genome for a Parasitic Bivalve with Doubly Uniparental Inheritance (Bivalvia: Unionida).</title>
        <authorList>
            <person name="Smith C.H."/>
        </authorList>
    </citation>
    <scope>NUCLEOTIDE SEQUENCE</scope>
    <source>
        <strain evidence="2">CHS0354</strain>
    </source>
</reference>
<keyword evidence="3" id="KW-1185">Reference proteome</keyword>
<dbReference type="GO" id="GO:0036064">
    <property type="term" value="C:ciliary basal body"/>
    <property type="evidence" value="ECO:0007669"/>
    <property type="project" value="InterPro"/>
</dbReference>
<dbReference type="InterPro" id="IPR040369">
    <property type="entry name" value="ARMC9"/>
</dbReference>
<gene>
    <name evidence="2" type="ORF">CHS0354_019997</name>
</gene>
<protein>
    <recommendedName>
        <fullName evidence="1">ARMC9 CTLH-like domain-containing protein</fullName>
    </recommendedName>
</protein>